<feature type="chain" id="PRO_5038742446" description="Peptidase M15C domain-containing protein" evidence="1">
    <location>
        <begin position="28"/>
        <end position="221"/>
    </location>
</feature>
<dbReference type="InterPro" id="IPR006311">
    <property type="entry name" value="TAT_signal"/>
</dbReference>
<name>A0A2N9B726_STRCX</name>
<sequence>MSDTAHILTRRQTLGLAAGLTAGALLATAPTAAASAPGPNAWPGRRSENGWPVVDGDRIALFRVEGTAVDVPLLKGDVATVLLHVVRRFAYEIDMLRPGDVRGHTDRGAVAAGFESNHLSGTAIAVRPLFYPLGAQKGTGLSDLERVVVADILADCQGVIAWGGHAKPVKESHFQIDVHPGDPRLAQLARRIRGEDAGPGSGAGSIDPFLPSRRKNAAAYL</sequence>
<feature type="signal peptide" evidence="1">
    <location>
        <begin position="1"/>
        <end position="27"/>
    </location>
</feature>
<dbReference type="AlphaFoldDB" id="A0A2N9B726"/>
<evidence type="ECO:0008006" key="4">
    <source>
        <dbReference type="Google" id="ProtNLM"/>
    </source>
</evidence>
<dbReference type="Proteomes" id="UP000235464">
    <property type="component" value="Chromosome I"/>
</dbReference>
<evidence type="ECO:0000313" key="3">
    <source>
        <dbReference type="Proteomes" id="UP000235464"/>
    </source>
</evidence>
<proteinExistence type="predicted"/>
<dbReference type="OrthoDB" id="3631190at2"/>
<dbReference type="EMBL" id="LT963352">
    <property type="protein sequence ID" value="SOR79153.1"/>
    <property type="molecule type" value="Genomic_DNA"/>
</dbReference>
<evidence type="ECO:0000313" key="2">
    <source>
        <dbReference type="EMBL" id="SOR79153.1"/>
    </source>
</evidence>
<evidence type="ECO:0000256" key="1">
    <source>
        <dbReference type="SAM" id="SignalP"/>
    </source>
</evidence>
<keyword evidence="3" id="KW-1185">Reference proteome</keyword>
<reference evidence="3" key="1">
    <citation type="submission" date="2017-11" db="EMBL/GenBank/DDBJ databases">
        <authorList>
            <person name="Wibberg D."/>
        </authorList>
    </citation>
    <scope>NUCLEOTIDE SEQUENCE [LARGE SCALE GENOMIC DNA]</scope>
</reference>
<gene>
    <name evidence="2" type="ORF">SCNRRL3882_2616</name>
</gene>
<protein>
    <recommendedName>
        <fullName evidence="4">Peptidase M15C domain-containing protein</fullName>
    </recommendedName>
</protein>
<dbReference type="RefSeq" id="WP_029181208.1">
    <property type="nucleotide sequence ID" value="NZ_LT962942.1"/>
</dbReference>
<dbReference type="PROSITE" id="PS51318">
    <property type="entry name" value="TAT"/>
    <property type="match status" value="1"/>
</dbReference>
<accession>A0A2N9B726</accession>
<keyword evidence="1" id="KW-0732">Signal</keyword>
<organism evidence="2 3">
    <name type="scientific">Streptomyces chartreusis NRRL 3882</name>
    <dbReference type="NCBI Taxonomy" id="1079985"/>
    <lineage>
        <taxon>Bacteria</taxon>
        <taxon>Bacillati</taxon>
        <taxon>Actinomycetota</taxon>
        <taxon>Actinomycetes</taxon>
        <taxon>Kitasatosporales</taxon>
        <taxon>Streptomycetaceae</taxon>
        <taxon>Streptomyces</taxon>
    </lineage>
</organism>